<reference evidence="2" key="1">
    <citation type="submission" date="2022-09" db="EMBL/GenBank/DDBJ databases">
        <authorList>
            <person name="Yuan C."/>
            <person name="Ke Z."/>
        </authorList>
    </citation>
    <scope>NUCLEOTIDE SEQUENCE</scope>
    <source>
        <strain evidence="2">LB-8</strain>
    </source>
</reference>
<protein>
    <submittedName>
        <fullName evidence="2">Uncharacterized protein</fullName>
    </submittedName>
</protein>
<name>A0A9X2XTY6_9BACT</name>
<feature type="compositionally biased region" description="Basic and acidic residues" evidence="1">
    <location>
        <begin position="50"/>
        <end position="63"/>
    </location>
</feature>
<evidence type="ECO:0000313" key="3">
    <source>
        <dbReference type="Proteomes" id="UP001155483"/>
    </source>
</evidence>
<evidence type="ECO:0000313" key="2">
    <source>
        <dbReference type="EMBL" id="MCU7547623.1"/>
    </source>
</evidence>
<feature type="region of interest" description="Disordered" evidence="1">
    <location>
        <begin position="1"/>
        <end position="63"/>
    </location>
</feature>
<accession>A0A9X2XTY6</accession>
<gene>
    <name evidence="2" type="ORF">OCK74_00795</name>
</gene>
<keyword evidence="3" id="KW-1185">Reference proteome</keyword>
<feature type="compositionally biased region" description="Basic and acidic residues" evidence="1">
    <location>
        <begin position="1"/>
        <end position="13"/>
    </location>
</feature>
<dbReference type="EMBL" id="JAOTIF010000001">
    <property type="protein sequence ID" value="MCU7547623.1"/>
    <property type="molecule type" value="Genomic_DNA"/>
</dbReference>
<dbReference type="AlphaFoldDB" id="A0A9X2XTY6"/>
<evidence type="ECO:0000256" key="1">
    <source>
        <dbReference type="SAM" id="MobiDB-lite"/>
    </source>
</evidence>
<comment type="caution">
    <text evidence="2">The sequence shown here is derived from an EMBL/GenBank/DDBJ whole genome shotgun (WGS) entry which is preliminary data.</text>
</comment>
<reference evidence="2" key="2">
    <citation type="submission" date="2023-04" db="EMBL/GenBank/DDBJ databases">
        <title>Paracnuella aquatica gen. nov., sp. nov., a member of the family Chitinophagaceae isolated from a hot spring.</title>
        <authorList>
            <person name="Wang C."/>
        </authorList>
    </citation>
    <scope>NUCLEOTIDE SEQUENCE</scope>
    <source>
        <strain evidence="2">LB-8</strain>
    </source>
</reference>
<dbReference type="RefSeq" id="WP_279295069.1">
    <property type="nucleotide sequence ID" value="NZ_JAOTIF010000001.1"/>
</dbReference>
<dbReference type="Proteomes" id="UP001155483">
    <property type="component" value="Unassembled WGS sequence"/>
</dbReference>
<proteinExistence type="predicted"/>
<organism evidence="2 3">
    <name type="scientific">Paraflavisolibacter caeni</name>
    <dbReference type="NCBI Taxonomy" id="2982496"/>
    <lineage>
        <taxon>Bacteria</taxon>
        <taxon>Pseudomonadati</taxon>
        <taxon>Bacteroidota</taxon>
        <taxon>Chitinophagia</taxon>
        <taxon>Chitinophagales</taxon>
        <taxon>Chitinophagaceae</taxon>
        <taxon>Paraflavisolibacter</taxon>
    </lineage>
</organism>
<sequence length="63" mass="7616">MKEDKDIKQRPEAYPKPTQTDHQLKNQDEFIQVQNDREDDQIPQRQENNTGERERFNDFGRGI</sequence>